<dbReference type="PROSITE" id="PS50405">
    <property type="entry name" value="GST_CTER"/>
    <property type="match status" value="1"/>
</dbReference>
<dbReference type="InterPro" id="IPR036249">
    <property type="entry name" value="Thioredoxin-like_sf"/>
</dbReference>
<dbReference type="GO" id="GO:0004364">
    <property type="term" value="F:glutathione transferase activity"/>
    <property type="evidence" value="ECO:0000318"/>
    <property type="project" value="GO_Central"/>
</dbReference>
<feature type="region of interest" description="Disordered" evidence="4">
    <location>
        <begin position="1"/>
        <end position="22"/>
    </location>
</feature>
<reference evidence="8" key="3">
    <citation type="submission" date="2018-08" db="UniProtKB">
        <authorList>
            <consortium name="EnsemblPlants"/>
        </authorList>
    </citation>
    <scope>IDENTIFICATION</scope>
    <source>
        <strain evidence="8">cv. Bd21</strain>
    </source>
</reference>
<dbReference type="InterPro" id="IPR045074">
    <property type="entry name" value="GST_C_Tau"/>
</dbReference>
<evidence type="ECO:0000313" key="9">
    <source>
        <dbReference type="Proteomes" id="UP000008810"/>
    </source>
</evidence>
<dbReference type="FunFam" id="1.20.1050.10:FF:000016">
    <property type="entry name" value="Glutathione S-transferase U9"/>
    <property type="match status" value="1"/>
</dbReference>
<proteinExistence type="predicted"/>
<dbReference type="Gramene" id="KQK14958">
    <property type="protein sequence ID" value="KQK14958"/>
    <property type="gene ID" value="BRADI_1g19777v3"/>
</dbReference>
<dbReference type="PANTHER" id="PTHR11260">
    <property type="entry name" value="GLUTATHIONE S-TRANSFERASE, GST, SUPERFAMILY, GST DOMAIN CONTAINING"/>
    <property type="match status" value="1"/>
</dbReference>
<dbReference type="PROSITE" id="PS50404">
    <property type="entry name" value="GST_NTER"/>
    <property type="match status" value="1"/>
</dbReference>
<dbReference type="EC" id="2.5.1.18" evidence="1"/>
<dbReference type="Gene3D" id="3.40.30.10">
    <property type="entry name" value="Glutaredoxin"/>
    <property type="match status" value="1"/>
</dbReference>
<dbReference type="InterPro" id="IPR036282">
    <property type="entry name" value="Glutathione-S-Trfase_C_sf"/>
</dbReference>
<dbReference type="OrthoDB" id="4951845at2759"/>
<sequence>MRSYSIDHRPEQTMATAGSEGEGGDVKLLGLRLSPFVARVRMALAAKGVRYEYLEQDLAAKSDLLLRSNPVHRKVPVLIHGGSKPVCESLVILHYIDEAWPTAGPAILPAGGPLERAAARFWAAYVDGELFPAWGRVMMAAEEDERDERAREAGEMVSRLEEVFVSSAGEFFGGDAMGYLDFVLGSNLFWFEALRRMFGVKLIDEARTPMLAAWAERVGKAAAAEGVVMSEELVEMAVEHAKKLRGFGPPPPPPREREKQINYLASV</sequence>
<name>A0A0Q3ND25_BRADI</name>
<keyword evidence="2" id="KW-0808">Transferase</keyword>
<dbReference type="GeneID" id="100841993"/>
<dbReference type="Pfam" id="PF13410">
    <property type="entry name" value="GST_C_2"/>
    <property type="match status" value="1"/>
</dbReference>
<feature type="compositionally biased region" description="Basic and acidic residues" evidence="4">
    <location>
        <begin position="1"/>
        <end position="11"/>
    </location>
</feature>
<dbReference type="SFLD" id="SFLDS00019">
    <property type="entry name" value="Glutathione_Transferase_(cytos"/>
    <property type="match status" value="1"/>
</dbReference>
<dbReference type="EnsemblPlants" id="KQK14958">
    <property type="protein sequence ID" value="KQK14958"/>
    <property type="gene ID" value="BRADI_1g19777v3"/>
</dbReference>
<protein>
    <recommendedName>
        <fullName evidence="1">glutathione transferase</fullName>
        <ecNumber evidence="1">2.5.1.18</ecNumber>
    </recommendedName>
</protein>
<dbReference type="GO" id="GO:0006749">
    <property type="term" value="P:glutathione metabolic process"/>
    <property type="evidence" value="ECO:0000318"/>
    <property type="project" value="GO_Central"/>
</dbReference>
<dbReference type="STRING" id="15368.A0A0Q3ND25"/>
<dbReference type="Gene3D" id="1.20.1050.10">
    <property type="match status" value="1"/>
</dbReference>
<feature type="domain" description="GST N-terminal" evidence="5">
    <location>
        <begin position="24"/>
        <end position="104"/>
    </location>
</feature>
<evidence type="ECO:0000313" key="7">
    <source>
        <dbReference type="EMBL" id="KQK14958.2"/>
    </source>
</evidence>
<dbReference type="SFLD" id="SFLDG01152">
    <property type="entry name" value="Main.3:_Omega-_and_Tau-like"/>
    <property type="match status" value="1"/>
</dbReference>
<dbReference type="CDD" id="cd03185">
    <property type="entry name" value="GST_C_Tau"/>
    <property type="match status" value="1"/>
</dbReference>
<dbReference type="GO" id="GO:0005737">
    <property type="term" value="C:cytoplasm"/>
    <property type="evidence" value="ECO:0000318"/>
    <property type="project" value="GO_Central"/>
</dbReference>
<organism evidence="7">
    <name type="scientific">Brachypodium distachyon</name>
    <name type="common">Purple false brome</name>
    <name type="synonym">Trachynia distachya</name>
    <dbReference type="NCBI Taxonomy" id="15368"/>
    <lineage>
        <taxon>Eukaryota</taxon>
        <taxon>Viridiplantae</taxon>
        <taxon>Streptophyta</taxon>
        <taxon>Embryophyta</taxon>
        <taxon>Tracheophyta</taxon>
        <taxon>Spermatophyta</taxon>
        <taxon>Magnoliopsida</taxon>
        <taxon>Liliopsida</taxon>
        <taxon>Poales</taxon>
        <taxon>Poaceae</taxon>
        <taxon>BOP clade</taxon>
        <taxon>Pooideae</taxon>
        <taxon>Stipodae</taxon>
        <taxon>Brachypodieae</taxon>
        <taxon>Brachypodium</taxon>
    </lineage>
</organism>
<dbReference type="SUPFAM" id="SSF52833">
    <property type="entry name" value="Thioredoxin-like"/>
    <property type="match status" value="1"/>
</dbReference>
<gene>
    <name evidence="8" type="primary">LOC100841993</name>
    <name evidence="7" type="ORF">BRADI_1g19777v3</name>
</gene>
<feature type="domain" description="GST C-terminal" evidence="6">
    <location>
        <begin position="112"/>
        <end position="244"/>
    </location>
</feature>
<dbReference type="CDD" id="cd03058">
    <property type="entry name" value="GST_N_Tau"/>
    <property type="match status" value="1"/>
</dbReference>
<evidence type="ECO:0000256" key="3">
    <source>
        <dbReference type="ARBA" id="ARBA00047960"/>
    </source>
</evidence>
<evidence type="ECO:0000256" key="2">
    <source>
        <dbReference type="ARBA" id="ARBA00022679"/>
    </source>
</evidence>
<evidence type="ECO:0000313" key="8">
    <source>
        <dbReference type="EnsemblPlants" id="KQK14958"/>
    </source>
</evidence>
<dbReference type="InterPro" id="IPR010987">
    <property type="entry name" value="Glutathione-S-Trfase_C-like"/>
</dbReference>
<comment type="catalytic activity">
    <reaction evidence="3">
        <text>RX + glutathione = an S-substituted glutathione + a halide anion + H(+)</text>
        <dbReference type="Rhea" id="RHEA:16437"/>
        <dbReference type="ChEBI" id="CHEBI:15378"/>
        <dbReference type="ChEBI" id="CHEBI:16042"/>
        <dbReference type="ChEBI" id="CHEBI:17792"/>
        <dbReference type="ChEBI" id="CHEBI:57925"/>
        <dbReference type="ChEBI" id="CHEBI:90779"/>
        <dbReference type="EC" id="2.5.1.18"/>
    </reaction>
</comment>
<evidence type="ECO:0000256" key="4">
    <source>
        <dbReference type="SAM" id="MobiDB-lite"/>
    </source>
</evidence>
<dbReference type="InterPro" id="IPR040079">
    <property type="entry name" value="Glutathione_S-Trfase"/>
</dbReference>
<dbReference type="PANTHER" id="PTHR11260:SF663">
    <property type="entry name" value="GLUTATHIONE TRANSFERASE"/>
    <property type="match status" value="1"/>
</dbReference>
<dbReference type="SUPFAM" id="SSF47616">
    <property type="entry name" value="GST C-terminal domain-like"/>
    <property type="match status" value="1"/>
</dbReference>
<evidence type="ECO:0000256" key="1">
    <source>
        <dbReference type="ARBA" id="ARBA00012452"/>
    </source>
</evidence>
<dbReference type="GO" id="GO:0009407">
    <property type="term" value="P:toxin catabolic process"/>
    <property type="evidence" value="ECO:0007669"/>
    <property type="project" value="UniProtKB-ARBA"/>
</dbReference>
<dbReference type="InterPro" id="IPR045073">
    <property type="entry name" value="Omega/Tau-like"/>
</dbReference>
<dbReference type="KEGG" id="bdi:100841993"/>
<dbReference type="InterPro" id="IPR004045">
    <property type="entry name" value="Glutathione_S-Trfase_N"/>
</dbReference>
<dbReference type="RefSeq" id="XP_003559893.2">
    <property type="nucleotide sequence ID" value="XM_003559845.3"/>
</dbReference>
<dbReference type="AlphaFoldDB" id="A0A0Q3ND25"/>
<reference evidence="7 8" key="1">
    <citation type="journal article" date="2010" name="Nature">
        <title>Genome sequencing and analysis of the model grass Brachypodium distachyon.</title>
        <authorList>
            <consortium name="International Brachypodium Initiative"/>
        </authorList>
    </citation>
    <scope>NUCLEOTIDE SEQUENCE [LARGE SCALE GENOMIC DNA]</scope>
    <source>
        <strain evidence="7 8">Bd21</strain>
    </source>
</reference>
<dbReference type="SFLD" id="SFLDG00358">
    <property type="entry name" value="Main_(cytGST)"/>
    <property type="match status" value="1"/>
</dbReference>
<evidence type="ECO:0000259" key="6">
    <source>
        <dbReference type="PROSITE" id="PS50405"/>
    </source>
</evidence>
<reference evidence="7" key="2">
    <citation type="submission" date="2017-06" db="EMBL/GenBank/DDBJ databases">
        <title>WGS assembly of Brachypodium distachyon.</title>
        <authorList>
            <consortium name="The International Brachypodium Initiative"/>
            <person name="Lucas S."/>
            <person name="Harmon-Smith M."/>
            <person name="Lail K."/>
            <person name="Tice H."/>
            <person name="Grimwood J."/>
            <person name="Bruce D."/>
            <person name="Barry K."/>
            <person name="Shu S."/>
            <person name="Lindquist E."/>
            <person name="Wang M."/>
            <person name="Pitluck S."/>
            <person name="Vogel J.P."/>
            <person name="Garvin D.F."/>
            <person name="Mockler T.C."/>
            <person name="Schmutz J."/>
            <person name="Rokhsar D."/>
            <person name="Bevan M.W."/>
        </authorList>
    </citation>
    <scope>NUCLEOTIDE SEQUENCE</scope>
    <source>
        <strain evidence="7">Bd21</strain>
    </source>
</reference>
<dbReference type="Pfam" id="PF02798">
    <property type="entry name" value="GST_N"/>
    <property type="match status" value="1"/>
</dbReference>
<dbReference type="FunFam" id="3.40.30.10:FF:000014">
    <property type="entry name" value="Tau class glutathione S-transferase"/>
    <property type="match status" value="1"/>
</dbReference>
<dbReference type="EMBL" id="CM000880">
    <property type="protein sequence ID" value="KQK14958.2"/>
    <property type="molecule type" value="Genomic_DNA"/>
</dbReference>
<evidence type="ECO:0000259" key="5">
    <source>
        <dbReference type="PROSITE" id="PS50404"/>
    </source>
</evidence>
<keyword evidence="9" id="KW-1185">Reference proteome</keyword>
<dbReference type="Proteomes" id="UP000008810">
    <property type="component" value="Chromosome 1"/>
</dbReference>
<accession>A0A0Q3ND25</accession>